<name>A0A0V1KKE2_9BILA</name>
<dbReference type="Proteomes" id="UP000054721">
    <property type="component" value="Unassembled WGS sequence"/>
</dbReference>
<feature type="transmembrane region" description="Helical" evidence="1">
    <location>
        <begin position="78"/>
        <end position="101"/>
    </location>
</feature>
<reference evidence="2 3" key="1">
    <citation type="submission" date="2015-05" db="EMBL/GenBank/DDBJ databases">
        <title>Evolution of Trichinella species and genotypes.</title>
        <authorList>
            <person name="Korhonen P.K."/>
            <person name="Edoardo P."/>
            <person name="Giuseppe L.R."/>
            <person name="Gasser R.B."/>
        </authorList>
    </citation>
    <scope>NUCLEOTIDE SEQUENCE [LARGE SCALE GENOMIC DNA]</scope>
    <source>
        <strain evidence="2">ISS10</strain>
    </source>
</reference>
<sequence length="130" mass="14503">VYRHIPGPTVCNSHFPPFSVFLAIFQFSRHIPGPTCSSPYFIYYSFSCHTLGPTFSCHIPGTITSSGPKVCISHFPPFSVFLAIIQVIQCLCLIVHVFLFSRHTPGPTVLQCAFLIFTFFSVPRHISPPT</sequence>
<keyword evidence="1" id="KW-0472">Membrane</keyword>
<comment type="caution">
    <text evidence="2">The sequence shown here is derived from an EMBL/GenBank/DDBJ whole genome shotgun (WGS) entry which is preliminary data.</text>
</comment>
<proteinExistence type="predicted"/>
<feature type="non-terminal residue" evidence="2">
    <location>
        <position position="130"/>
    </location>
</feature>
<evidence type="ECO:0000313" key="2">
    <source>
        <dbReference type="EMBL" id="KRZ47470.1"/>
    </source>
</evidence>
<keyword evidence="1" id="KW-0812">Transmembrane</keyword>
<dbReference type="AlphaFoldDB" id="A0A0V1KKE2"/>
<feature type="non-terminal residue" evidence="2">
    <location>
        <position position="1"/>
    </location>
</feature>
<accession>A0A0V1KKE2</accession>
<protein>
    <submittedName>
        <fullName evidence="2">Uncharacterized protein</fullName>
    </submittedName>
</protein>
<organism evidence="2 3">
    <name type="scientific">Trichinella nativa</name>
    <dbReference type="NCBI Taxonomy" id="6335"/>
    <lineage>
        <taxon>Eukaryota</taxon>
        <taxon>Metazoa</taxon>
        <taxon>Ecdysozoa</taxon>
        <taxon>Nematoda</taxon>
        <taxon>Enoplea</taxon>
        <taxon>Dorylaimia</taxon>
        <taxon>Trichinellida</taxon>
        <taxon>Trichinellidae</taxon>
        <taxon>Trichinella</taxon>
    </lineage>
</organism>
<evidence type="ECO:0000256" key="1">
    <source>
        <dbReference type="SAM" id="Phobius"/>
    </source>
</evidence>
<evidence type="ECO:0000313" key="3">
    <source>
        <dbReference type="Proteomes" id="UP000054721"/>
    </source>
</evidence>
<dbReference type="EMBL" id="JYDW01000762">
    <property type="protein sequence ID" value="KRZ47470.1"/>
    <property type="molecule type" value="Genomic_DNA"/>
</dbReference>
<keyword evidence="3" id="KW-1185">Reference proteome</keyword>
<keyword evidence="1" id="KW-1133">Transmembrane helix</keyword>
<gene>
    <name evidence="2" type="ORF">T02_11433</name>
</gene>